<dbReference type="AlphaFoldDB" id="A0A558CY72"/>
<reference evidence="1 2" key="2">
    <citation type="submission" date="2019-08" db="EMBL/GenBank/DDBJ databases">
        <title>Amycolatopsis acidicola sp. nov., isolated from peat swamp forest soil.</title>
        <authorList>
            <person name="Srisuk N."/>
        </authorList>
    </citation>
    <scope>NUCLEOTIDE SEQUENCE [LARGE SCALE GENOMIC DNA]</scope>
    <source>
        <strain evidence="1 2">TBRC 6029</strain>
    </source>
</reference>
<keyword evidence="2" id="KW-1185">Reference proteome</keyword>
<evidence type="ECO:0000313" key="1">
    <source>
        <dbReference type="EMBL" id="TVT53715.1"/>
    </source>
</evidence>
<sequence>MAENTVSALSTTVPSVPGAMDIQVEPDKVAQVARIVNDQADALDDKIHQLLLELSIDAPAGDVVSATAADAWNRLIARGEDSYAGRVMNYLQQLRALARQLRTAADTYQLGEDEKITAFGDRRDHQN</sequence>
<accession>A0A558CY72</accession>
<dbReference type="RefSeq" id="WP_144587320.1">
    <property type="nucleotide sequence ID" value="NZ_VJWX01000084.1"/>
</dbReference>
<dbReference type="OrthoDB" id="3697873at2"/>
<gene>
    <name evidence="1" type="ORF">FNH05_11395</name>
</gene>
<dbReference type="Proteomes" id="UP000320011">
    <property type="component" value="Unassembled WGS sequence"/>
</dbReference>
<protein>
    <recommendedName>
        <fullName evidence="3">PE domain-containing protein</fullName>
    </recommendedName>
</protein>
<dbReference type="Gene3D" id="1.10.287.1060">
    <property type="entry name" value="ESAT-6-like"/>
    <property type="match status" value="1"/>
</dbReference>
<proteinExistence type="predicted"/>
<evidence type="ECO:0000313" key="2">
    <source>
        <dbReference type="Proteomes" id="UP000320011"/>
    </source>
</evidence>
<organism evidence="1 2">
    <name type="scientific">Amycolatopsis rhizosphaerae</name>
    <dbReference type="NCBI Taxonomy" id="2053003"/>
    <lineage>
        <taxon>Bacteria</taxon>
        <taxon>Bacillati</taxon>
        <taxon>Actinomycetota</taxon>
        <taxon>Actinomycetes</taxon>
        <taxon>Pseudonocardiales</taxon>
        <taxon>Pseudonocardiaceae</taxon>
        <taxon>Amycolatopsis</taxon>
    </lineage>
</organism>
<evidence type="ECO:0008006" key="3">
    <source>
        <dbReference type="Google" id="ProtNLM"/>
    </source>
</evidence>
<name>A0A558CY72_9PSEU</name>
<reference evidence="1 2" key="1">
    <citation type="submission" date="2019-07" db="EMBL/GenBank/DDBJ databases">
        <authorList>
            <person name="Duangmal K."/>
            <person name="Teo W.F.A."/>
        </authorList>
    </citation>
    <scope>NUCLEOTIDE SEQUENCE [LARGE SCALE GENOMIC DNA]</scope>
    <source>
        <strain evidence="1 2">TBRC 6029</strain>
    </source>
</reference>
<comment type="caution">
    <text evidence="1">The sequence shown here is derived from an EMBL/GenBank/DDBJ whole genome shotgun (WGS) entry which is preliminary data.</text>
</comment>
<dbReference type="EMBL" id="VJWX01000084">
    <property type="protein sequence ID" value="TVT53715.1"/>
    <property type="molecule type" value="Genomic_DNA"/>
</dbReference>